<name>A0A1W1WI91_SULTA</name>
<dbReference type="CDD" id="cd01298">
    <property type="entry name" value="ATZ_TRZ_like"/>
    <property type="match status" value="1"/>
</dbReference>
<proteinExistence type="predicted"/>
<feature type="domain" description="Amidohydrolase-related" evidence="2">
    <location>
        <begin position="57"/>
        <end position="414"/>
    </location>
</feature>
<evidence type="ECO:0000259" key="2">
    <source>
        <dbReference type="Pfam" id="PF01979"/>
    </source>
</evidence>
<dbReference type="EMBL" id="FWWY01000001">
    <property type="protein sequence ID" value="SMC05750.1"/>
    <property type="molecule type" value="Genomic_DNA"/>
</dbReference>
<reference evidence="4" key="1">
    <citation type="submission" date="2017-04" db="EMBL/GenBank/DDBJ databases">
        <authorList>
            <person name="Varghese N."/>
            <person name="Submissions S."/>
        </authorList>
    </citation>
    <scope>NUCLEOTIDE SEQUENCE [LARGE SCALE GENOMIC DNA]</scope>
    <source>
        <strain evidence="4">DSM 9293</strain>
    </source>
</reference>
<dbReference type="Pfam" id="PF01979">
    <property type="entry name" value="Amidohydro_1"/>
    <property type="match status" value="1"/>
</dbReference>
<dbReference type="InterPro" id="IPR011059">
    <property type="entry name" value="Metal-dep_hydrolase_composite"/>
</dbReference>
<keyword evidence="1" id="KW-0378">Hydrolase</keyword>
<evidence type="ECO:0000313" key="4">
    <source>
        <dbReference type="Proteomes" id="UP000192660"/>
    </source>
</evidence>
<dbReference type="Gene3D" id="2.30.40.10">
    <property type="entry name" value="Urease, subunit C, domain 1"/>
    <property type="match status" value="1"/>
</dbReference>
<protein>
    <submittedName>
        <fullName evidence="3">5-methylthioadenosine/S-adenosylhomocysteine deaminase</fullName>
    </submittedName>
</protein>
<dbReference type="AlphaFoldDB" id="A0A1W1WI91"/>
<evidence type="ECO:0000313" key="3">
    <source>
        <dbReference type="EMBL" id="SMC05750.1"/>
    </source>
</evidence>
<sequence length="441" mass="49101">MLSVYEPAWMWVNNQFVAHYGVVVDDDTGTIVRVGPEKDLRRLFPQARWICWPQQAMVPGTINTHNHSFQHLLRGIAVDQPFLVWRDRALYRITPHLNAEAIYLGAKLAFTEMVLNGITTVVDFFYVHNHGLDNDWAVIQAARDVGIRLVLARTFYDWDGAPEAYRETPDDAVYRTEELAARCAPDHAVFIHPAPHSVHGASDEMIQAGVDLARRLGTPYHIHIAEEPFEVNESLARTGKTPVQHLADLGMITDHLIAIHLTWVNGEDIQLLGAAQAHLAYCPSSNMFLADGITPLPRLRQAGVRMGLGTDGGCSNNRASIFEEMRMAALLQKVGTLDATSVSHQDVWTMGTQAGAEMLGLPAGQIADGLWADFVGIDLNHLSLLPWNSETLLANIVYAMTPQAIRQVVIQGKPLVRDGQWLNENLTELVVRIQDLIQRWG</sequence>
<organism evidence="3 4">
    <name type="scientific">Sulfobacillus thermosulfidooxidans (strain DSM 9293 / VKM B-1269 / AT-1)</name>
    <dbReference type="NCBI Taxonomy" id="929705"/>
    <lineage>
        <taxon>Bacteria</taxon>
        <taxon>Bacillati</taxon>
        <taxon>Bacillota</taxon>
        <taxon>Clostridia</taxon>
        <taxon>Eubacteriales</taxon>
        <taxon>Clostridiales Family XVII. Incertae Sedis</taxon>
        <taxon>Sulfobacillus</taxon>
    </lineage>
</organism>
<evidence type="ECO:0000256" key="1">
    <source>
        <dbReference type="ARBA" id="ARBA00022801"/>
    </source>
</evidence>
<gene>
    <name evidence="3" type="ORF">SAMN00768000_2427</name>
</gene>
<dbReference type="InterPro" id="IPR032466">
    <property type="entry name" value="Metal_Hydrolase"/>
</dbReference>
<dbReference type="SUPFAM" id="SSF51338">
    <property type="entry name" value="Composite domain of metallo-dependent hydrolases"/>
    <property type="match status" value="1"/>
</dbReference>
<dbReference type="InterPro" id="IPR006680">
    <property type="entry name" value="Amidohydro-rel"/>
</dbReference>
<dbReference type="RefSeq" id="WP_084661658.1">
    <property type="nucleotide sequence ID" value="NZ_FWWY01000001.1"/>
</dbReference>
<dbReference type="PANTHER" id="PTHR43794:SF11">
    <property type="entry name" value="AMIDOHYDROLASE-RELATED DOMAIN-CONTAINING PROTEIN"/>
    <property type="match status" value="1"/>
</dbReference>
<dbReference type="PANTHER" id="PTHR43794">
    <property type="entry name" value="AMINOHYDROLASE SSNA-RELATED"/>
    <property type="match status" value="1"/>
</dbReference>
<accession>A0A1W1WI91</accession>
<keyword evidence="4" id="KW-1185">Reference proteome</keyword>
<dbReference type="OrthoDB" id="9807210at2"/>
<dbReference type="InterPro" id="IPR050287">
    <property type="entry name" value="MTA/SAH_deaminase"/>
</dbReference>
<dbReference type="GO" id="GO:0016810">
    <property type="term" value="F:hydrolase activity, acting on carbon-nitrogen (but not peptide) bonds"/>
    <property type="evidence" value="ECO:0007669"/>
    <property type="project" value="InterPro"/>
</dbReference>
<dbReference type="Proteomes" id="UP000192660">
    <property type="component" value="Unassembled WGS sequence"/>
</dbReference>
<dbReference type="SUPFAM" id="SSF51556">
    <property type="entry name" value="Metallo-dependent hydrolases"/>
    <property type="match status" value="1"/>
</dbReference>
<dbReference type="Gene3D" id="3.20.20.140">
    <property type="entry name" value="Metal-dependent hydrolases"/>
    <property type="match status" value="1"/>
</dbReference>